<dbReference type="PANTHER" id="PTHR20854">
    <property type="entry name" value="INOSITOL MONOPHOSPHATASE"/>
    <property type="match status" value="1"/>
</dbReference>
<dbReference type="GO" id="GO:0046872">
    <property type="term" value="F:metal ion binding"/>
    <property type="evidence" value="ECO:0007669"/>
    <property type="project" value="UniProtKB-KW"/>
</dbReference>
<name>F8FBV9_PAEMK</name>
<protein>
    <submittedName>
        <fullName evidence="2">Putative inositol-1-monophosphatase</fullName>
    </submittedName>
</protein>
<gene>
    <name evidence="2" type="ordered locus">KNP414_05196</name>
</gene>
<feature type="binding site" evidence="1">
    <location>
        <position position="90"/>
    </location>
    <ligand>
        <name>Mg(2+)</name>
        <dbReference type="ChEBI" id="CHEBI:18420"/>
        <label>2</label>
    </ligand>
</feature>
<dbReference type="RefSeq" id="WP_013918873.1">
    <property type="nucleotide sequence ID" value="NC_015690.1"/>
</dbReference>
<dbReference type="InterPro" id="IPR000760">
    <property type="entry name" value="Inositol_monophosphatase-like"/>
</dbReference>
<dbReference type="Gene3D" id="3.30.540.10">
    <property type="entry name" value="Fructose-1,6-Bisphosphatase, subunit A, domain 1"/>
    <property type="match status" value="1"/>
</dbReference>
<proteinExistence type="predicted"/>
<dbReference type="HOGENOM" id="CLU_044118_0_0_9"/>
<reference evidence="2 3" key="2">
    <citation type="journal article" date="2013" name="Genome Announc.">
        <title>Genome Sequence of Growth-Improving Paenibacillus mucilaginosus Strain KNP414.</title>
        <authorList>
            <person name="Lu J.J."/>
            <person name="Wang J.F."/>
            <person name="Hu X.F."/>
        </authorList>
    </citation>
    <scope>NUCLEOTIDE SEQUENCE [LARGE SCALE GENOMIC DNA]</scope>
    <source>
        <strain evidence="2 3">KNP414</strain>
    </source>
</reference>
<dbReference type="PRINTS" id="PR00377">
    <property type="entry name" value="IMPHPHTASES"/>
</dbReference>
<reference evidence="3" key="1">
    <citation type="submission" date="2011-06" db="EMBL/GenBank/DDBJ databases">
        <title>Complete genome sequence of Paenibacillus mucilaginosus KNP414.</title>
        <authorList>
            <person name="Wang J."/>
            <person name="Hu S."/>
            <person name="Hu X."/>
            <person name="Zhang B."/>
            <person name="Dong D."/>
            <person name="Zhang S."/>
            <person name="Zhao K."/>
            <person name="Wu D."/>
        </authorList>
    </citation>
    <scope>NUCLEOTIDE SEQUENCE [LARGE SCALE GENOMIC DNA]</scope>
    <source>
        <strain evidence="3">KNP414</strain>
    </source>
</reference>
<evidence type="ECO:0000313" key="3">
    <source>
        <dbReference type="Proteomes" id="UP000006620"/>
    </source>
</evidence>
<dbReference type="PANTHER" id="PTHR20854:SF4">
    <property type="entry name" value="INOSITOL-1-MONOPHOSPHATASE-RELATED"/>
    <property type="match status" value="1"/>
</dbReference>
<evidence type="ECO:0000313" key="2">
    <source>
        <dbReference type="EMBL" id="AEI43720.1"/>
    </source>
</evidence>
<dbReference type="KEGG" id="pms:KNP414_05196"/>
<dbReference type="GO" id="GO:0006020">
    <property type="term" value="P:inositol metabolic process"/>
    <property type="evidence" value="ECO:0007669"/>
    <property type="project" value="TreeGrafter"/>
</dbReference>
<dbReference type="AlphaFoldDB" id="F8FBV9"/>
<comment type="cofactor">
    <cofactor evidence="1">
        <name>Mg(2+)</name>
        <dbReference type="ChEBI" id="CHEBI:18420"/>
    </cofactor>
</comment>
<dbReference type="EMBL" id="CP002869">
    <property type="protein sequence ID" value="AEI43720.1"/>
    <property type="molecule type" value="Genomic_DNA"/>
</dbReference>
<keyword evidence="1" id="KW-0460">Magnesium</keyword>
<feature type="binding site" evidence="1">
    <location>
        <position position="87"/>
    </location>
    <ligand>
        <name>Mg(2+)</name>
        <dbReference type="ChEBI" id="CHEBI:18420"/>
        <label>1</label>
        <note>catalytic</note>
    </ligand>
</feature>
<evidence type="ECO:0000256" key="1">
    <source>
        <dbReference type="PIRSR" id="PIRSR600760-2"/>
    </source>
</evidence>
<dbReference type="Pfam" id="PF00459">
    <property type="entry name" value="Inositol_P"/>
    <property type="match status" value="1"/>
</dbReference>
<dbReference type="GO" id="GO:0007165">
    <property type="term" value="P:signal transduction"/>
    <property type="evidence" value="ECO:0007669"/>
    <property type="project" value="TreeGrafter"/>
</dbReference>
<accession>F8FBV9</accession>
<dbReference type="PATRIC" id="fig|1036673.3.peg.4808"/>
<sequence length="265" mass="28808">MINVNIPGIQEAFTRMGRELIERCAGETPPVTLEELYGRFLQTNGWAERELRMRLDELHPGVGWSAAELDFVQQQSPEDDGPYWVLDAVDSMMHLHQGMSLWAMSLCLIEGGMAVFSIVYDPHRGEFFHAVRGGGAYLNGTPIRAARKTALSTALLATAPPAVPVPDPAVTEAAARSFARLLPEAFLIRMMGSVALQLAYVACGRLDAYWEYGKSLYNWAAGALLVSEAQGSLTGPGGEPFTWGCTGIIAGHEPLRAQIQAVLHP</sequence>
<dbReference type="Proteomes" id="UP000006620">
    <property type="component" value="Chromosome"/>
</dbReference>
<dbReference type="GO" id="GO:0008934">
    <property type="term" value="F:inositol monophosphate 1-phosphatase activity"/>
    <property type="evidence" value="ECO:0007669"/>
    <property type="project" value="TreeGrafter"/>
</dbReference>
<organism evidence="2 3">
    <name type="scientific">Paenibacillus mucilaginosus (strain KNP414)</name>
    <dbReference type="NCBI Taxonomy" id="1036673"/>
    <lineage>
        <taxon>Bacteria</taxon>
        <taxon>Bacillati</taxon>
        <taxon>Bacillota</taxon>
        <taxon>Bacilli</taxon>
        <taxon>Bacillales</taxon>
        <taxon>Paenibacillaceae</taxon>
        <taxon>Paenibacillus</taxon>
    </lineage>
</organism>
<dbReference type="SUPFAM" id="SSF56655">
    <property type="entry name" value="Carbohydrate phosphatase"/>
    <property type="match status" value="1"/>
</dbReference>
<dbReference type="Gene3D" id="3.40.190.80">
    <property type="match status" value="1"/>
</dbReference>
<keyword evidence="1" id="KW-0479">Metal-binding</keyword>